<dbReference type="PANTHER" id="PTHR34441">
    <property type="entry name" value="MOTILE SPERM DOMAIN-CONTAINING PROTEIN 1"/>
    <property type="match status" value="1"/>
</dbReference>
<feature type="domain" description="Transposase Tc1-like" evidence="12">
    <location>
        <begin position="360"/>
        <end position="430"/>
    </location>
</feature>
<evidence type="ECO:0000259" key="11">
    <source>
        <dbReference type="Pfam" id="PF00635"/>
    </source>
</evidence>
<evidence type="ECO:0000256" key="2">
    <source>
        <dbReference type="ARBA" id="ARBA00004653"/>
    </source>
</evidence>
<dbReference type="SUPFAM" id="SSF49354">
    <property type="entry name" value="PapD-like"/>
    <property type="match status" value="1"/>
</dbReference>
<dbReference type="Pfam" id="PF25787">
    <property type="entry name" value="HTH_SB"/>
    <property type="match status" value="1"/>
</dbReference>
<evidence type="ECO:0000256" key="5">
    <source>
        <dbReference type="ARBA" id="ARBA00022824"/>
    </source>
</evidence>
<keyword evidence="6" id="KW-1133">Transmembrane helix</keyword>
<feature type="domain" description="Tc1-like transposase DDE" evidence="13">
    <location>
        <begin position="490"/>
        <end position="548"/>
    </location>
</feature>
<name>A0AAN8KZF3_9TELE</name>
<keyword evidence="4" id="KW-0812">Transmembrane</keyword>
<keyword evidence="5" id="KW-0256">Endoplasmic reticulum</keyword>
<dbReference type="InterPro" id="IPR000535">
    <property type="entry name" value="MSP_dom"/>
</dbReference>
<organism evidence="15 16">
    <name type="scientific">Coregonus suidteri</name>
    <dbReference type="NCBI Taxonomy" id="861788"/>
    <lineage>
        <taxon>Eukaryota</taxon>
        <taxon>Metazoa</taxon>
        <taxon>Chordata</taxon>
        <taxon>Craniata</taxon>
        <taxon>Vertebrata</taxon>
        <taxon>Euteleostomi</taxon>
        <taxon>Actinopterygii</taxon>
        <taxon>Neopterygii</taxon>
        <taxon>Teleostei</taxon>
        <taxon>Protacanthopterygii</taxon>
        <taxon>Salmoniformes</taxon>
        <taxon>Salmonidae</taxon>
        <taxon>Coregoninae</taxon>
        <taxon>Coregonus</taxon>
    </lineage>
</organism>
<dbReference type="Pfam" id="PF13358">
    <property type="entry name" value="DDE_3"/>
    <property type="match status" value="1"/>
</dbReference>
<feature type="region of interest" description="Disordered" evidence="10">
    <location>
        <begin position="183"/>
        <end position="215"/>
    </location>
</feature>
<feature type="region of interest" description="Disordered" evidence="10">
    <location>
        <begin position="55"/>
        <end position="85"/>
    </location>
</feature>
<keyword evidence="16" id="KW-1185">Reference proteome</keyword>
<feature type="compositionally biased region" description="Basic and acidic residues" evidence="10">
    <location>
        <begin position="55"/>
        <end position="74"/>
    </location>
</feature>
<comment type="function">
    <text evidence="9">Plays a role in differentiation and/or proliferation of mesenchymal stem cells. Proposed to be involved in epithelial-to-mesenchymal transition (EMT). However, another study suggests that it is not required for EMT or stem cell self-renewal and acts during later stages of differentiation.</text>
</comment>
<dbReference type="Proteomes" id="UP001356427">
    <property type="component" value="Unassembled WGS sequence"/>
</dbReference>
<dbReference type="InterPro" id="IPR002492">
    <property type="entry name" value="Transposase_Tc1-like"/>
</dbReference>
<keyword evidence="8" id="KW-0472">Membrane</keyword>
<dbReference type="EMBL" id="JAGTTL010000030">
    <property type="protein sequence ID" value="KAK6298170.1"/>
    <property type="molecule type" value="Genomic_DNA"/>
</dbReference>
<dbReference type="InterPro" id="IPR013783">
    <property type="entry name" value="Ig-like_fold"/>
</dbReference>
<evidence type="ECO:0000259" key="13">
    <source>
        <dbReference type="Pfam" id="PF13358"/>
    </source>
</evidence>
<evidence type="ECO:0000256" key="8">
    <source>
        <dbReference type="ARBA" id="ARBA00023136"/>
    </source>
</evidence>
<dbReference type="InterPro" id="IPR036388">
    <property type="entry name" value="WH-like_DNA-bd_sf"/>
</dbReference>
<accession>A0AAN8KZF3</accession>
<dbReference type="InterPro" id="IPR038717">
    <property type="entry name" value="Tc1-like_DDE_dom"/>
</dbReference>
<evidence type="ECO:0000256" key="4">
    <source>
        <dbReference type="ARBA" id="ARBA00022692"/>
    </source>
</evidence>
<dbReference type="SUPFAM" id="SSF46689">
    <property type="entry name" value="Homeodomain-like"/>
    <property type="match status" value="1"/>
</dbReference>
<dbReference type="InterPro" id="IPR057667">
    <property type="entry name" value="HTH_SB"/>
</dbReference>
<dbReference type="InterPro" id="IPR009057">
    <property type="entry name" value="Homeodomain-like_sf"/>
</dbReference>
<reference evidence="15 16" key="1">
    <citation type="submission" date="2021-04" db="EMBL/GenBank/DDBJ databases">
        <authorList>
            <person name="De Guttry C."/>
            <person name="Zahm M."/>
            <person name="Klopp C."/>
            <person name="Cabau C."/>
            <person name="Louis A."/>
            <person name="Berthelot C."/>
            <person name="Parey E."/>
            <person name="Roest Crollius H."/>
            <person name="Montfort J."/>
            <person name="Robinson-Rechavi M."/>
            <person name="Bucao C."/>
            <person name="Bouchez O."/>
            <person name="Gislard M."/>
            <person name="Lluch J."/>
            <person name="Milhes M."/>
            <person name="Lampietro C."/>
            <person name="Lopez Roques C."/>
            <person name="Donnadieu C."/>
            <person name="Braasch I."/>
            <person name="Desvignes T."/>
            <person name="Postlethwait J."/>
            <person name="Bobe J."/>
            <person name="Wedekind C."/>
            <person name="Guiguen Y."/>
        </authorList>
    </citation>
    <scope>NUCLEOTIDE SEQUENCE [LARGE SCALE GENOMIC DNA]</scope>
    <source>
        <strain evidence="15">Cs_M1</strain>
        <tissue evidence="15">Blood</tissue>
    </source>
</reference>
<dbReference type="Pfam" id="PF00635">
    <property type="entry name" value="Motile_Sperm"/>
    <property type="match status" value="1"/>
</dbReference>
<evidence type="ECO:0000256" key="10">
    <source>
        <dbReference type="SAM" id="MobiDB-lite"/>
    </source>
</evidence>
<comment type="caution">
    <text evidence="15">The sequence shown here is derived from an EMBL/GenBank/DDBJ whole genome shotgun (WGS) entry which is preliminary data.</text>
</comment>
<dbReference type="Gene3D" id="2.60.40.10">
    <property type="entry name" value="Immunoglobulins"/>
    <property type="match status" value="1"/>
</dbReference>
<dbReference type="AlphaFoldDB" id="A0AAN8KZF3"/>
<feature type="domain" description="MSP" evidence="11">
    <location>
        <begin position="94"/>
        <end position="189"/>
    </location>
</feature>
<dbReference type="GO" id="GO:0003677">
    <property type="term" value="F:DNA binding"/>
    <property type="evidence" value="ECO:0007669"/>
    <property type="project" value="InterPro"/>
</dbReference>
<dbReference type="GO" id="GO:0000139">
    <property type="term" value="C:Golgi membrane"/>
    <property type="evidence" value="ECO:0007669"/>
    <property type="project" value="UniProtKB-SubCell"/>
</dbReference>
<evidence type="ECO:0000256" key="7">
    <source>
        <dbReference type="ARBA" id="ARBA00023034"/>
    </source>
</evidence>
<feature type="domain" description="Sleeping Beauty transposase HTH" evidence="14">
    <location>
        <begin position="292"/>
        <end position="342"/>
    </location>
</feature>
<evidence type="ECO:0000256" key="6">
    <source>
        <dbReference type="ARBA" id="ARBA00022989"/>
    </source>
</evidence>
<evidence type="ECO:0000256" key="1">
    <source>
        <dbReference type="ARBA" id="ARBA00004477"/>
    </source>
</evidence>
<dbReference type="InterPro" id="IPR036397">
    <property type="entry name" value="RNaseH_sf"/>
</dbReference>
<dbReference type="PANTHER" id="PTHR34441:SF1">
    <property type="entry name" value="MOTILE SPERM DOMAIN-CONTAINING 1"/>
    <property type="match status" value="1"/>
</dbReference>
<dbReference type="GO" id="GO:0005789">
    <property type="term" value="C:endoplasmic reticulum membrane"/>
    <property type="evidence" value="ECO:0007669"/>
    <property type="project" value="UniProtKB-SubCell"/>
</dbReference>
<evidence type="ECO:0000313" key="16">
    <source>
        <dbReference type="Proteomes" id="UP001356427"/>
    </source>
</evidence>
<dbReference type="FunFam" id="2.60.40.10:FF:000431">
    <property type="entry name" value="motile sperm domain-containing protein 1"/>
    <property type="match status" value="1"/>
</dbReference>
<evidence type="ECO:0000256" key="9">
    <source>
        <dbReference type="ARBA" id="ARBA00045707"/>
    </source>
</evidence>
<sequence length="578" mass="66026">MIVRITARMRDRKTMLIQERRTADQKRSAMKRWVKRALGKVESGAALRYAAKELRREDPARHRGREKGTGERAQLEPMQQQSGQPELVEGSLPVFVFPTELVFYADEQTSHKQVLTLYNPYEFALKFKVLCTAPNKYTVVDATGAVKPQCCVDIVIRHKDVRACHYGVSDKFRLQVSEQSQRKALGRKEVTATLRPSAAQEPPSPRPQEEDRQMKEQLADSVFFEQTTFQTESRSQSGGPSLLTVLLGLVCMAALMLPTLGEQESTVPVYLHLSVTKKLVAAYVLDSNLSTMAKTRELCKDIRDKIVDLHKAGMGYRTIGKQLGEKATSVGAIIRKWKFKMTVNHPRSGAPCKISPRGASMIMRKVRDQPRTTRQDLVNDLKRAGTTVSKKTISNTLRRHGLKSCSARKVPLLKPVHVQARLKFANDHLDDPEEEWEKVMWSDETKIELFGLNSTRRVWRKKDEYNPKNTIPTVKHGVRALKMGHGWVFQHDNDLKHTARATKEWLRKKHLKVLEWPSQSPDLNPIENILRELKVRIAQQQPRNLKDLEKQSFSIQCSVPPVCCWKGCRGWGWKLTVM</sequence>
<evidence type="ECO:0000313" key="15">
    <source>
        <dbReference type="EMBL" id="KAK6298170.1"/>
    </source>
</evidence>
<evidence type="ECO:0000259" key="12">
    <source>
        <dbReference type="Pfam" id="PF01498"/>
    </source>
</evidence>
<evidence type="ECO:0000259" key="14">
    <source>
        <dbReference type="Pfam" id="PF25787"/>
    </source>
</evidence>
<dbReference type="Gene3D" id="1.10.10.10">
    <property type="entry name" value="Winged helix-like DNA-binding domain superfamily/Winged helix DNA-binding domain"/>
    <property type="match status" value="1"/>
</dbReference>
<gene>
    <name evidence="15" type="ORF">J4Q44_G00312250</name>
</gene>
<dbReference type="Pfam" id="PF01498">
    <property type="entry name" value="HTH_Tnp_Tc3_2"/>
    <property type="match status" value="1"/>
</dbReference>
<protein>
    <recommendedName>
        <fullName evidence="3">Motile sperm domain-containing protein 1</fullName>
    </recommendedName>
</protein>
<comment type="subcellular location">
    <subcellularLocation>
        <location evidence="1">Endoplasmic reticulum membrane</location>
        <topology evidence="1">Multi-pass membrane protein</topology>
    </subcellularLocation>
    <subcellularLocation>
        <location evidence="2">Golgi apparatus membrane</location>
        <topology evidence="2">Multi-pass membrane protein</topology>
    </subcellularLocation>
</comment>
<dbReference type="GO" id="GO:0006313">
    <property type="term" value="P:DNA transposition"/>
    <property type="evidence" value="ECO:0007669"/>
    <property type="project" value="InterPro"/>
</dbReference>
<evidence type="ECO:0000256" key="3">
    <source>
        <dbReference type="ARBA" id="ARBA00020941"/>
    </source>
</evidence>
<dbReference type="InterPro" id="IPR008962">
    <property type="entry name" value="PapD-like_sf"/>
</dbReference>
<proteinExistence type="predicted"/>
<keyword evidence="7" id="KW-0333">Golgi apparatus</keyword>
<dbReference type="GO" id="GO:0015074">
    <property type="term" value="P:DNA integration"/>
    <property type="evidence" value="ECO:0007669"/>
    <property type="project" value="InterPro"/>
</dbReference>
<dbReference type="Gene3D" id="3.30.420.10">
    <property type="entry name" value="Ribonuclease H-like superfamily/Ribonuclease H"/>
    <property type="match status" value="2"/>
</dbReference>
<dbReference type="InterPro" id="IPR039283">
    <property type="entry name" value="MOSPD1/3"/>
</dbReference>